<dbReference type="EMBL" id="AWUY01000149">
    <property type="protein sequence ID" value="ERJ75998.1"/>
    <property type="molecule type" value="Genomic_DNA"/>
</dbReference>
<protein>
    <submittedName>
        <fullName evidence="1">Uncharacterized protein</fullName>
    </submittedName>
</protein>
<evidence type="ECO:0000313" key="2">
    <source>
        <dbReference type="Proteomes" id="UP000016660"/>
    </source>
</evidence>
<dbReference type="Proteomes" id="UP000016660">
    <property type="component" value="Unassembled WGS sequence"/>
</dbReference>
<proteinExistence type="predicted"/>
<reference evidence="1 2" key="1">
    <citation type="submission" date="2013-06" db="EMBL/GenBank/DDBJ databases">
        <authorList>
            <person name="Weinstock G."/>
            <person name="Sodergren E."/>
            <person name="Lobos E.A."/>
            <person name="Fulton L."/>
            <person name="Fulton R."/>
            <person name="Courtney L."/>
            <person name="Fronick C."/>
            <person name="O'Laughlin M."/>
            <person name="Godfrey J."/>
            <person name="Wilson R.M."/>
            <person name="Miner T."/>
            <person name="Farmer C."/>
            <person name="Delehaunty K."/>
            <person name="Cordes M."/>
            <person name="Minx P."/>
            <person name="Tomlinson C."/>
            <person name="Chen J."/>
            <person name="Wollam A."/>
            <person name="Pepin K.H."/>
            <person name="Bhonagiri V."/>
            <person name="Zhang X."/>
            <person name="Warren W."/>
            <person name="Mitreva M."/>
            <person name="Mardis E.R."/>
            <person name="Wilson R.K."/>
        </authorList>
    </citation>
    <scope>NUCLEOTIDE SEQUENCE [LARGE SCALE GENOMIC DNA]</scope>
    <source>
        <strain evidence="1 2">ATCC 29426</strain>
    </source>
</reference>
<comment type="caution">
    <text evidence="1">The sequence shown here is derived from an EMBL/GenBank/DDBJ whole genome shotgun (WGS) entry which is preliminary data.</text>
</comment>
<name>A0ABP2Y9M6_9BACT</name>
<evidence type="ECO:0000313" key="1">
    <source>
        <dbReference type="EMBL" id="ERJ75998.1"/>
    </source>
</evidence>
<organism evidence="1 2">
    <name type="scientific">Prevotella disiens JCM 6334 = ATCC 29426</name>
    <dbReference type="NCBI Taxonomy" id="1235811"/>
    <lineage>
        <taxon>Bacteria</taxon>
        <taxon>Pseudomonadati</taxon>
        <taxon>Bacteroidota</taxon>
        <taxon>Bacteroidia</taxon>
        <taxon>Bacteroidales</taxon>
        <taxon>Prevotellaceae</taxon>
        <taxon>Prevotella</taxon>
    </lineage>
</organism>
<sequence>MIINHLQNTIFTIQNYSVLLHDFRTILHQNNSHQIKTFGGRRQNKEINLVENGILA</sequence>
<keyword evidence="2" id="KW-1185">Reference proteome</keyword>
<accession>A0ABP2Y9M6</accession>
<gene>
    <name evidence="1" type="ORF">HMPREF0653_01675</name>
</gene>